<feature type="domain" description="THUMP-like" evidence="1">
    <location>
        <begin position="337"/>
        <end position="412"/>
    </location>
</feature>
<evidence type="ECO:0000313" key="2">
    <source>
        <dbReference type="EMBL" id="KGF15328.1"/>
    </source>
</evidence>
<evidence type="ECO:0000313" key="3">
    <source>
        <dbReference type="Proteomes" id="UP000029548"/>
    </source>
</evidence>
<reference evidence="2 3" key="1">
    <citation type="submission" date="2014-07" db="EMBL/GenBank/DDBJ databases">
        <authorList>
            <person name="McCorrison J."/>
            <person name="Sanka R."/>
            <person name="Torralba M."/>
            <person name="Gillis M."/>
            <person name="Haft D.H."/>
            <person name="Methe B."/>
            <person name="Sutton G."/>
            <person name="Nelson K.E."/>
        </authorList>
    </citation>
    <scope>NUCLEOTIDE SEQUENCE [LARGE SCALE GENOMIC DNA]</scope>
    <source>
        <strain evidence="2 3">DNF00450</strain>
    </source>
</reference>
<dbReference type="Gene3D" id="3.40.50.150">
    <property type="entry name" value="Vaccinia Virus protein VP39"/>
    <property type="match status" value="1"/>
</dbReference>
<sequence length="420" mass="43831">MSLSSTEVRALLADPGLAGAAADLELSDASLLADLTHLREALGESAELARAVVELERARRSTAGKLPGWWLLDSDSAQQATHAAVARARAERLTTAVGEGVAPGVHDVTCSIGAEIAALTEHRADSAAGAFPVLGSDLDMARVLMARHNAPDAHVVVADALAPVSEGMIIVADPARRAGGRRIPRPEDLLPPLPDLIDAWRGPGAGVAHEMAVKCAPGIDYSDWAGEAAVTSVDGGVKEVCLYTPGLAATPLGDGGDVVTRSAHLLRTRGEGTVGERYDDTMPDDCGVGDAGRWIIDPDGAVVRAGLVRHYATAHGLRQLDERIAHLTGDAIPPGASGFEVLEQVPLKKVKRALSARDCASAEILVRGVDVNPDVLRRQWKLRGAKKGGGKGAQLGVVITRIGSTATAFVCGQRQWGPEW</sequence>
<gene>
    <name evidence="2" type="ORF">HMPREF1650_11565</name>
</gene>
<dbReference type="InterPro" id="IPR029063">
    <property type="entry name" value="SAM-dependent_MTases_sf"/>
</dbReference>
<keyword evidence="2" id="KW-0489">Methyltransferase</keyword>
<organism evidence="2 3">
    <name type="scientific">Corynebacterium freneyi DNF00450</name>
    <dbReference type="NCBI Taxonomy" id="1287475"/>
    <lineage>
        <taxon>Bacteria</taxon>
        <taxon>Bacillati</taxon>
        <taxon>Actinomycetota</taxon>
        <taxon>Actinomycetes</taxon>
        <taxon>Mycobacteriales</taxon>
        <taxon>Corynebacteriaceae</taxon>
        <taxon>Corynebacterium</taxon>
    </lineage>
</organism>
<dbReference type="RefSeq" id="WP_035123417.1">
    <property type="nucleotide sequence ID" value="NZ_JRNE01000079.1"/>
</dbReference>
<dbReference type="eggNOG" id="COG2265">
    <property type="taxonomic scope" value="Bacteria"/>
</dbReference>
<evidence type="ECO:0000259" key="1">
    <source>
        <dbReference type="Pfam" id="PF18096"/>
    </source>
</evidence>
<keyword evidence="2" id="KW-0808">Transferase</keyword>
<dbReference type="InterPro" id="IPR041497">
    <property type="entry name" value="Thump-like"/>
</dbReference>
<dbReference type="GO" id="GO:0008168">
    <property type="term" value="F:methyltransferase activity"/>
    <property type="evidence" value="ECO:0007669"/>
    <property type="project" value="UniProtKB-KW"/>
</dbReference>
<accession>A0A095XZA1</accession>
<dbReference type="GO" id="GO:0032259">
    <property type="term" value="P:methylation"/>
    <property type="evidence" value="ECO:0007669"/>
    <property type="project" value="UniProtKB-KW"/>
</dbReference>
<comment type="caution">
    <text evidence="2">The sequence shown here is derived from an EMBL/GenBank/DDBJ whole genome shotgun (WGS) entry which is preliminary data.</text>
</comment>
<name>A0A095XZA1_9CORY</name>
<dbReference type="EMBL" id="JRNE01000079">
    <property type="protein sequence ID" value="KGF15328.1"/>
    <property type="molecule type" value="Genomic_DNA"/>
</dbReference>
<protein>
    <submittedName>
        <fullName evidence="2">SAM-dependent methyltransferase</fullName>
    </submittedName>
</protein>
<dbReference type="Pfam" id="PF18096">
    <property type="entry name" value="Thump_like"/>
    <property type="match status" value="1"/>
</dbReference>
<proteinExistence type="predicted"/>
<dbReference type="Proteomes" id="UP000029548">
    <property type="component" value="Unassembled WGS sequence"/>
</dbReference>
<dbReference type="AlphaFoldDB" id="A0A095XZA1"/>